<dbReference type="InterPro" id="IPR051077">
    <property type="entry name" value="Ca-dependent_lectin"/>
</dbReference>
<dbReference type="PANTHER" id="PTHR24024">
    <property type="entry name" value="PULMONARY SURFACTANT-ASSOCIATED PROTEIN A"/>
    <property type="match status" value="1"/>
</dbReference>
<reference evidence="3" key="1">
    <citation type="submission" date="2025-08" db="UniProtKB">
        <authorList>
            <consortium name="RefSeq"/>
        </authorList>
    </citation>
    <scope>IDENTIFICATION</scope>
</reference>
<dbReference type="Proteomes" id="UP000694845">
    <property type="component" value="Unplaced"/>
</dbReference>
<dbReference type="AlphaFoldDB" id="A0A8B7ZZN7"/>
<dbReference type="GeneID" id="110990077"/>
<keyword evidence="1" id="KW-0472">Membrane</keyword>
<dbReference type="GO" id="GO:0005615">
    <property type="term" value="C:extracellular space"/>
    <property type="evidence" value="ECO:0007669"/>
    <property type="project" value="TreeGrafter"/>
</dbReference>
<dbReference type="KEGG" id="aplc:110990077"/>
<evidence type="ECO:0000256" key="1">
    <source>
        <dbReference type="SAM" id="Phobius"/>
    </source>
</evidence>
<organism evidence="2 3">
    <name type="scientific">Acanthaster planci</name>
    <name type="common">Crown-of-thorns starfish</name>
    <dbReference type="NCBI Taxonomy" id="133434"/>
    <lineage>
        <taxon>Eukaryota</taxon>
        <taxon>Metazoa</taxon>
        <taxon>Echinodermata</taxon>
        <taxon>Eleutherozoa</taxon>
        <taxon>Asterozoa</taxon>
        <taxon>Asteroidea</taxon>
        <taxon>Valvatacea</taxon>
        <taxon>Valvatida</taxon>
        <taxon>Acanthasteridae</taxon>
        <taxon>Acanthaster</taxon>
    </lineage>
</organism>
<sequence>MWPSLAYSRRLVRLGRVTELGFAIYTNATPHPELPKMISRSKFLTQKSTPARNEKFGRWILAGVLLNLCLGISVSGHVVLREDRREKDRESEVAVAHGIQHDGVLSSTSRTVGEVTKKQEGEGLQSYSLGGDTYVRWGRTTCPDISSTELVYTGYTAGEWYSFGGTSDFVCLPQKPQWGDSYKDGFQSFSHLYGTEYRVGTFDPFSHVNTEFLNNHAVPCAVCRLVHKTKLLYPAKLSCPSGWMKEYSGFLMAGYYAHGRTKALCVDEAPEVVFGSSTAKYGALLYVMESACGSLPCPPYVNGREITCTVCSI</sequence>
<protein>
    <submittedName>
        <fullName evidence="3">Uncharacterized protein LOC110990077 isoform X1</fullName>
    </submittedName>
</protein>
<feature type="transmembrane region" description="Helical" evidence="1">
    <location>
        <begin position="59"/>
        <end position="80"/>
    </location>
</feature>
<keyword evidence="1" id="KW-1133">Transmembrane helix</keyword>
<dbReference type="RefSeq" id="XP_022110567.1">
    <property type="nucleotide sequence ID" value="XM_022254875.1"/>
</dbReference>
<evidence type="ECO:0000313" key="3">
    <source>
        <dbReference type="RefSeq" id="XP_022110567.1"/>
    </source>
</evidence>
<evidence type="ECO:0000313" key="2">
    <source>
        <dbReference type="Proteomes" id="UP000694845"/>
    </source>
</evidence>
<keyword evidence="2" id="KW-1185">Reference proteome</keyword>
<dbReference type="OrthoDB" id="6272653at2759"/>
<name>A0A8B7ZZN7_ACAPL</name>
<accession>A0A8B7ZZN7</accession>
<gene>
    <name evidence="3" type="primary">LOC110990077</name>
</gene>
<keyword evidence="1" id="KW-0812">Transmembrane</keyword>
<proteinExistence type="predicted"/>
<dbReference type="PANTHER" id="PTHR24024:SF18">
    <property type="entry name" value="SHORT-CHAIN COLLAGEN C4-LIKE"/>
    <property type="match status" value="1"/>
</dbReference>